<reference evidence="1" key="1">
    <citation type="journal article" date="2023" name="Science">
        <title>Genome structures resolve the early diversification of teleost fishes.</title>
        <authorList>
            <person name="Parey E."/>
            <person name="Louis A."/>
            <person name="Montfort J."/>
            <person name="Bouchez O."/>
            <person name="Roques C."/>
            <person name="Iampietro C."/>
            <person name="Lluch J."/>
            <person name="Castinel A."/>
            <person name="Donnadieu C."/>
            <person name="Desvignes T."/>
            <person name="Floi Bucao C."/>
            <person name="Jouanno E."/>
            <person name="Wen M."/>
            <person name="Mejri S."/>
            <person name="Dirks R."/>
            <person name="Jansen H."/>
            <person name="Henkel C."/>
            <person name="Chen W.J."/>
            <person name="Zahm M."/>
            <person name="Cabau C."/>
            <person name="Klopp C."/>
            <person name="Thompson A.W."/>
            <person name="Robinson-Rechavi M."/>
            <person name="Braasch I."/>
            <person name="Lecointre G."/>
            <person name="Bobe J."/>
            <person name="Postlethwait J.H."/>
            <person name="Berthelot C."/>
            <person name="Roest Crollius H."/>
            <person name="Guiguen Y."/>
        </authorList>
    </citation>
    <scope>NUCLEOTIDE SEQUENCE</scope>
    <source>
        <strain evidence="1">NC1722</strain>
    </source>
</reference>
<name>A0AAD7RS51_9TELE</name>
<keyword evidence="2" id="KW-1185">Reference proteome</keyword>
<dbReference type="Proteomes" id="UP001221898">
    <property type="component" value="Unassembled WGS sequence"/>
</dbReference>
<gene>
    <name evidence="1" type="ORF">AAFF_G00121920</name>
</gene>
<sequence>MHRATAPLLSGTIVDPIGGETDAEIYERLKQTLLELRGPPRTAWDKIMQTKQARDEPSEKYAERLWITFKEYSGVTDDDRDADLFLQLLKNNAGDHVQQALNHGAGPPANTFDAIVRWVSSMETRLKLNQGRAEEGAHPVAAAQWLTEGGVAPQPTIVTDNRGKLCKFQRLHPLSSVHLHMVGLGIPRVRHRQYARLHHHTRPVLLPQASHRDRL</sequence>
<evidence type="ECO:0000313" key="1">
    <source>
        <dbReference type="EMBL" id="KAJ8389327.1"/>
    </source>
</evidence>
<evidence type="ECO:0008006" key="3">
    <source>
        <dbReference type="Google" id="ProtNLM"/>
    </source>
</evidence>
<protein>
    <recommendedName>
        <fullName evidence="3">Retrotransposon gag domain-containing protein</fullName>
    </recommendedName>
</protein>
<organism evidence="1 2">
    <name type="scientific">Aldrovandia affinis</name>
    <dbReference type="NCBI Taxonomy" id="143900"/>
    <lineage>
        <taxon>Eukaryota</taxon>
        <taxon>Metazoa</taxon>
        <taxon>Chordata</taxon>
        <taxon>Craniata</taxon>
        <taxon>Vertebrata</taxon>
        <taxon>Euteleostomi</taxon>
        <taxon>Actinopterygii</taxon>
        <taxon>Neopterygii</taxon>
        <taxon>Teleostei</taxon>
        <taxon>Notacanthiformes</taxon>
        <taxon>Halosauridae</taxon>
        <taxon>Aldrovandia</taxon>
    </lineage>
</organism>
<dbReference type="EMBL" id="JAINUG010000184">
    <property type="protein sequence ID" value="KAJ8389327.1"/>
    <property type="molecule type" value="Genomic_DNA"/>
</dbReference>
<dbReference type="SUPFAM" id="SSF47353">
    <property type="entry name" value="Retrovirus capsid dimerization domain-like"/>
    <property type="match status" value="1"/>
</dbReference>
<comment type="caution">
    <text evidence="1">The sequence shown here is derived from an EMBL/GenBank/DDBJ whole genome shotgun (WGS) entry which is preliminary data.</text>
</comment>
<evidence type="ECO:0000313" key="2">
    <source>
        <dbReference type="Proteomes" id="UP001221898"/>
    </source>
</evidence>
<accession>A0AAD7RS51</accession>
<proteinExistence type="predicted"/>
<dbReference type="AlphaFoldDB" id="A0AAD7RS51"/>